<gene>
    <name evidence="3 4" type="primary">LOC111102791</name>
</gene>
<evidence type="ECO:0000313" key="4">
    <source>
        <dbReference type="RefSeq" id="XP_022291369.1"/>
    </source>
</evidence>
<dbReference type="RefSeq" id="XP_022291369.1">
    <property type="nucleotide sequence ID" value="XM_022435661.1"/>
</dbReference>
<proteinExistence type="predicted"/>
<dbReference type="KEGG" id="cvn:111102791"/>
<feature type="compositionally biased region" description="Basic residues" evidence="1">
    <location>
        <begin position="422"/>
        <end position="433"/>
    </location>
</feature>
<feature type="compositionally biased region" description="Acidic residues" evidence="1">
    <location>
        <begin position="272"/>
        <end position="284"/>
    </location>
</feature>
<sequence>MPSKQSNERFLRADRRNQLEKCRLDKMLKLYDKEKWHKALEIDREKKEFVKSFSTVRRTSGVSDQGVPPADKNDNDYLSAPVYRMGIRLSERRLMGWRTQENEEIKRKMRARSSSHRLLSDDYRRHDSHHEDDEIPKCDENGFEDNVFSDDDESIQELEFDPKHLTKSIMDSYKSLFSQKDFKLDKENVKRIRSAKFCRSISEVEIDSQRLKQRPQTAVSSLRRTRGNSLPLPQRPSTAVNHGSTKGSSNNGSVTVLLKSPHSKFNNYFSESDIDSEGTDDVDSLELSSSQSDTNIKHSSKQTKDNLKNGTKEEILNGGSESTNMQNQRKHQHRVSISRLNERSNAEPIPEDGILTTTYKNKSRRASESSIGDKPIRCKSAKQRRNSSTIPMQSIHENGELKRVNGIDVNTSDSESDISIPRRTRVPPFRQRHSSGSSVTSDSRELLGSSVYSSMSDLSLDSNGQRKPSKWREFVCAERTQIPTPKNVVSVTTVLRAALAFSKTARQRALNQLVQEQNTDAGEIIRKERLRRLDSKNNILAAISKNFAISIDNMNHSNSTTS</sequence>
<name>A0A8B8AMQ5_CRAVI</name>
<feature type="region of interest" description="Disordered" evidence="1">
    <location>
        <begin position="209"/>
        <end position="256"/>
    </location>
</feature>
<evidence type="ECO:0000313" key="3">
    <source>
        <dbReference type="RefSeq" id="XP_022291368.1"/>
    </source>
</evidence>
<feature type="region of interest" description="Disordered" evidence="1">
    <location>
        <begin position="269"/>
        <end position="444"/>
    </location>
</feature>
<evidence type="ECO:0000313" key="2">
    <source>
        <dbReference type="Proteomes" id="UP000694844"/>
    </source>
</evidence>
<feature type="region of interest" description="Disordered" evidence="1">
    <location>
        <begin position="123"/>
        <end position="143"/>
    </location>
</feature>
<dbReference type="GeneID" id="111102791"/>
<keyword evidence="2" id="KW-1185">Reference proteome</keyword>
<protein>
    <submittedName>
        <fullName evidence="3 4">Uncharacterized protein LOC111102791</fullName>
    </submittedName>
</protein>
<evidence type="ECO:0000256" key="1">
    <source>
        <dbReference type="SAM" id="MobiDB-lite"/>
    </source>
</evidence>
<dbReference type="AlphaFoldDB" id="A0A8B8AMQ5"/>
<feature type="compositionally biased region" description="Basic and acidic residues" evidence="1">
    <location>
        <begin position="123"/>
        <end position="140"/>
    </location>
</feature>
<dbReference type="Proteomes" id="UP000694844">
    <property type="component" value="Chromosome 7"/>
</dbReference>
<reference evidence="3 4" key="1">
    <citation type="submission" date="2025-04" db="UniProtKB">
        <authorList>
            <consortium name="RefSeq"/>
        </authorList>
    </citation>
    <scope>IDENTIFICATION</scope>
    <source>
        <tissue evidence="3 4">Whole sample</tissue>
    </source>
</reference>
<feature type="compositionally biased region" description="Basic and acidic residues" evidence="1">
    <location>
        <begin position="302"/>
        <end position="315"/>
    </location>
</feature>
<feature type="compositionally biased region" description="Polar residues" evidence="1">
    <location>
        <begin position="386"/>
        <end position="396"/>
    </location>
</feature>
<organism evidence="2 4">
    <name type="scientific">Crassostrea virginica</name>
    <name type="common">Eastern oyster</name>
    <dbReference type="NCBI Taxonomy" id="6565"/>
    <lineage>
        <taxon>Eukaryota</taxon>
        <taxon>Metazoa</taxon>
        <taxon>Spiralia</taxon>
        <taxon>Lophotrochozoa</taxon>
        <taxon>Mollusca</taxon>
        <taxon>Bivalvia</taxon>
        <taxon>Autobranchia</taxon>
        <taxon>Pteriomorphia</taxon>
        <taxon>Ostreida</taxon>
        <taxon>Ostreoidea</taxon>
        <taxon>Ostreidae</taxon>
        <taxon>Crassostrea</taxon>
    </lineage>
</organism>
<dbReference type="RefSeq" id="XP_022291368.1">
    <property type="nucleotide sequence ID" value="XM_022435660.1"/>
</dbReference>
<feature type="compositionally biased region" description="Polar residues" evidence="1">
    <location>
        <begin position="235"/>
        <end position="254"/>
    </location>
</feature>
<accession>A0A8B8AMQ5</accession>
<dbReference type="OrthoDB" id="6112685at2759"/>